<evidence type="ECO:0000259" key="9">
    <source>
        <dbReference type="SMART" id="SM00014"/>
    </source>
</evidence>
<keyword evidence="11" id="KW-1185">Reference proteome</keyword>
<evidence type="ECO:0000313" key="10">
    <source>
        <dbReference type="EMBL" id="KAK9695550.1"/>
    </source>
</evidence>
<dbReference type="PANTHER" id="PTHR14969:SF28">
    <property type="entry name" value="DIHYDROSPHINGOSINE 1-PHOSPHATE PHOSPHATASE LCB3-RELATED"/>
    <property type="match status" value="1"/>
</dbReference>
<evidence type="ECO:0000256" key="7">
    <source>
        <dbReference type="ARBA" id="ARBA00038324"/>
    </source>
</evidence>
<dbReference type="CDD" id="cd03388">
    <property type="entry name" value="PAP2_SPPase1"/>
    <property type="match status" value="1"/>
</dbReference>
<feature type="domain" description="Phosphatidic acid phosphatase type 2/haloperoxidase" evidence="9">
    <location>
        <begin position="85"/>
        <end position="206"/>
    </location>
</feature>
<protein>
    <submittedName>
        <fullName evidence="10">Long-chain base-1-phosphate phosphatase</fullName>
    </submittedName>
</protein>
<proteinExistence type="inferred from homology"/>
<evidence type="ECO:0000256" key="5">
    <source>
        <dbReference type="ARBA" id="ARBA00022989"/>
    </source>
</evidence>
<evidence type="ECO:0000256" key="1">
    <source>
        <dbReference type="ARBA" id="ARBA00004477"/>
    </source>
</evidence>
<dbReference type="EMBL" id="JASJQH010008062">
    <property type="protein sequence ID" value="KAK9695550.1"/>
    <property type="molecule type" value="Genomic_DNA"/>
</dbReference>
<keyword evidence="6 8" id="KW-0472">Membrane</keyword>
<sequence>MVTIDPTRKPLPEHLYEKVLGPVRFAIRQGLLNHGCRDTKLLCDIQSGLRCKVLDYYFLGSGVLGNHLTFVLVLPSFFLFNLPDVGRVMSSLLLYGVVVSSALKDYLCIPRPQSPPVHRLSISKAHGLEYGFPSSHTTNCVALGLASLSYISSSEAFSFHTQILLITLTVVYMTSVSFGRIYCGMHSVMDVTGGFVLAVGLWIIFYLCQEYVDQVIFHSGILSFALTITGLLSMIYLNPEPLDPCPCFEDSAACIGAIIGIYIGTWGTIHDSSYLTDFSAMNCGYVQLVMRLLLGLGSIIISRTVMKKVCRFCLPPIYQILNIPTHIPVQTRSAVRRMSISIIPPPIDIENNNEAKSTIISTGKTLHSSNSKLNCRESKPNNKDMNKVDSDVLKAYRESIIPRYDIDILTKVLVYTVMGWFASQGNLILCKLLSI</sequence>
<name>A0ABR2VS52_9FUNG</name>
<reference evidence="10 11" key="1">
    <citation type="submission" date="2023-04" db="EMBL/GenBank/DDBJ databases">
        <title>Genome of Basidiobolus ranarum AG-B5.</title>
        <authorList>
            <person name="Stajich J.E."/>
            <person name="Carter-House D."/>
            <person name="Gryganskyi A."/>
        </authorList>
    </citation>
    <scope>NUCLEOTIDE SEQUENCE [LARGE SCALE GENOMIC DNA]</scope>
    <source>
        <strain evidence="10 11">AG-B5</strain>
    </source>
</reference>
<evidence type="ECO:0000256" key="3">
    <source>
        <dbReference type="ARBA" id="ARBA00022801"/>
    </source>
</evidence>
<dbReference type="Pfam" id="PF01569">
    <property type="entry name" value="PAP2"/>
    <property type="match status" value="1"/>
</dbReference>
<keyword evidence="4" id="KW-0256">Endoplasmic reticulum</keyword>
<feature type="transmembrane region" description="Helical" evidence="8">
    <location>
        <begin position="56"/>
        <end position="80"/>
    </location>
</feature>
<feature type="transmembrane region" description="Helical" evidence="8">
    <location>
        <begin position="188"/>
        <end position="208"/>
    </location>
</feature>
<comment type="similarity">
    <text evidence="7">Belongs to the type 2 lipid phosphate phosphatase family.</text>
</comment>
<dbReference type="InterPro" id="IPR000326">
    <property type="entry name" value="PAP2/HPO"/>
</dbReference>
<feature type="transmembrane region" description="Helical" evidence="8">
    <location>
        <begin position="284"/>
        <end position="301"/>
    </location>
</feature>
<keyword evidence="3" id="KW-0378">Hydrolase</keyword>
<evidence type="ECO:0000256" key="4">
    <source>
        <dbReference type="ARBA" id="ARBA00022824"/>
    </source>
</evidence>
<comment type="subcellular location">
    <subcellularLocation>
        <location evidence="1">Endoplasmic reticulum membrane</location>
        <topology evidence="1">Multi-pass membrane protein</topology>
    </subcellularLocation>
</comment>
<gene>
    <name evidence="10" type="primary">LCB3_3</name>
    <name evidence="10" type="ORF">K7432_012898</name>
</gene>
<dbReference type="Proteomes" id="UP001479436">
    <property type="component" value="Unassembled WGS sequence"/>
</dbReference>
<dbReference type="Gene3D" id="1.20.144.10">
    <property type="entry name" value="Phosphatidic acid phosphatase type 2/haloperoxidase"/>
    <property type="match status" value="1"/>
</dbReference>
<accession>A0ABR2VS52</accession>
<feature type="transmembrane region" description="Helical" evidence="8">
    <location>
        <begin position="215"/>
        <end position="236"/>
    </location>
</feature>
<evidence type="ECO:0000256" key="6">
    <source>
        <dbReference type="ARBA" id="ARBA00023136"/>
    </source>
</evidence>
<keyword evidence="5 8" id="KW-1133">Transmembrane helix</keyword>
<evidence type="ECO:0000256" key="2">
    <source>
        <dbReference type="ARBA" id="ARBA00022692"/>
    </source>
</evidence>
<evidence type="ECO:0000313" key="11">
    <source>
        <dbReference type="Proteomes" id="UP001479436"/>
    </source>
</evidence>
<organism evidence="10 11">
    <name type="scientific">Basidiobolus ranarum</name>
    <dbReference type="NCBI Taxonomy" id="34480"/>
    <lineage>
        <taxon>Eukaryota</taxon>
        <taxon>Fungi</taxon>
        <taxon>Fungi incertae sedis</taxon>
        <taxon>Zoopagomycota</taxon>
        <taxon>Entomophthoromycotina</taxon>
        <taxon>Basidiobolomycetes</taxon>
        <taxon>Basidiobolales</taxon>
        <taxon>Basidiobolaceae</taxon>
        <taxon>Basidiobolus</taxon>
    </lineage>
</organism>
<dbReference type="SMART" id="SM00014">
    <property type="entry name" value="acidPPc"/>
    <property type="match status" value="1"/>
</dbReference>
<keyword evidence="2 8" id="KW-0812">Transmembrane</keyword>
<dbReference type="InterPro" id="IPR036938">
    <property type="entry name" value="PAP2/HPO_sf"/>
</dbReference>
<dbReference type="SUPFAM" id="SSF48317">
    <property type="entry name" value="Acid phosphatase/Vanadium-dependent haloperoxidase"/>
    <property type="match status" value="1"/>
</dbReference>
<feature type="transmembrane region" description="Helical" evidence="8">
    <location>
        <begin position="163"/>
        <end position="182"/>
    </location>
</feature>
<evidence type="ECO:0000256" key="8">
    <source>
        <dbReference type="SAM" id="Phobius"/>
    </source>
</evidence>
<comment type="caution">
    <text evidence="10">The sequence shown here is derived from an EMBL/GenBank/DDBJ whole genome shotgun (WGS) entry which is preliminary data.</text>
</comment>
<dbReference type="PANTHER" id="PTHR14969">
    <property type="entry name" value="SPHINGOSINE-1-PHOSPHATE PHOSPHOHYDROLASE"/>
    <property type="match status" value="1"/>
</dbReference>